<sequence>MTEESINSTRSPVSHYTRTSNSKSLNPTNISNFNLDNIIKRREILQKNAPPRRPIKRLQYINSYGMRDYFDIDQEEYDRLKLNIGVDFDNDFNQELISIFVKTLLQGLPYQWQREQDAYDNIVYYNKQTKETTYQHPLSKFLRKTFKQLHDHRQTIVERINEEVKNNILIPDSTLKQLDFQRRVEEMQKQQEQQERKQLSKQSSGLKLVMGSSTSLKLLKQKIENQYKASNVIESLTFKDTKSEVRLKRLYETTKQFKKKVYDDMYTQNQKFNESMIEAFYHYQKKFTKILTKKQKVKLFDPFDSNNSDESKSEHPEEELVPELPEYIELARYYGINPSTEYYLLWIPKVALSLKLPINWIKGYVNEEDNEHGIIKKSNKAVYKNINTEVIIEFHPSDPYIRYMVQVQQRSKKITSQTHFSKNSLFPFQLNIENFQLTGEDFMNRFYDQKQIFCEILGIENIIKHSIYVKLQQGLQKPQVEQKNIAIQWLQDQEELRDKASELSKFQAVQEEYDNFTDAEIFAIATQCEIDFETQIHLLNYLVMIVAQVKTNNSMQLEFRYIRETLDNKTNKKIIAADPQFYWRDPITNKNHKIFPLLNEVKQRLEVLKGNLQVFQDSAHFKRYLKDLDRYKEKFKANPHIYRNQVAKQKHLLVEQYLTMLLDKGKIDPLKFQLDKHTKSGRGYFRISMEDINRIFHLLGNKVKHQEIIDFCFQSPFRFEFSDQEIEQHKKLLKELDSEDYQINFRRNRLKIEENSDADFDDMMLKPHPRGSVRKNSSFNKNGEFSTIEVAKKYSSNQMRMQSQETLEDSEDSDSDEMIKKIIKRKMEGVTNLDELAVKHGRKSFRGNNSFMDKADSQEGKKDSKSLNKSKLNKSKESKLQSKQSTPSFRVDKGLLSKQKLSKEQSPLKIKPGLRGAFLKQKGPQKGLYKVKKTRFDTNNNDENSDNEQVSRKKRVKKILSPGEENDELQDPEYIQQRNDLLRIAQKISNNDAEFENLSPQQKQNRILKVKLEEVLKEISSLTKGITNLIKEPIGSNPLVNKLADIIYTANIDLDVFIQSLEYFEDETEEELLKRLIYQIQIIHEKQISQPKESIEEAKGLAEDYFNMLVDKKKQNALKLAQQLAQSQNPTEEDLERNSFIETQKKMGIYDRLVKALFKMTKKKVSSYDTGKIQRIATDMQKDAMRQPPVFSNFVYIKNRNNLEIIEDNVAHEKIKMIHEFQGQIEQLQHELQIEDMKLTQNMHQLKRQNDLLNSSQRIRRDEKSEQVSPIIPSQSERLGVFLGGLYQ</sequence>
<feature type="region of interest" description="Disordered" evidence="1">
    <location>
        <begin position="795"/>
        <end position="816"/>
    </location>
</feature>
<dbReference type="Proteomes" id="UP000039865">
    <property type="component" value="Unassembled WGS sequence"/>
</dbReference>
<evidence type="ECO:0000256" key="1">
    <source>
        <dbReference type="SAM" id="MobiDB-lite"/>
    </source>
</evidence>
<dbReference type="InterPro" id="IPR001202">
    <property type="entry name" value="WW_dom"/>
</dbReference>
<feature type="compositionally biased region" description="Basic and acidic residues" evidence="1">
    <location>
        <begin position="187"/>
        <end position="198"/>
    </location>
</feature>
<organism evidence="3 4">
    <name type="scientific">Stylonychia lemnae</name>
    <name type="common">Ciliate</name>
    <dbReference type="NCBI Taxonomy" id="5949"/>
    <lineage>
        <taxon>Eukaryota</taxon>
        <taxon>Sar</taxon>
        <taxon>Alveolata</taxon>
        <taxon>Ciliophora</taxon>
        <taxon>Intramacronucleata</taxon>
        <taxon>Spirotrichea</taxon>
        <taxon>Stichotrichia</taxon>
        <taxon>Sporadotrichida</taxon>
        <taxon>Oxytrichidae</taxon>
        <taxon>Stylonychinae</taxon>
        <taxon>Stylonychia</taxon>
    </lineage>
</organism>
<keyword evidence="4" id="KW-1185">Reference proteome</keyword>
<feature type="region of interest" description="Disordered" evidence="1">
    <location>
        <begin position="187"/>
        <end position="206"/>
    </location>
</feature>
<evidence type="ECO:0000313" key="3">
    <source>
        <dbReference type="EMBL" id="CDW81484.1"/>
    </source>
</evidence>
<feature type="compositionally biased region" description="Basic and acidic residues" evidence="1">
    <location>
        <begin position="853"/>
        <end position="866"/>
    </location>
</feature>
<dbReference type="EMBL" id="CCKQ01009993">
    <property type="protein sequence ID" value="CDW81484.1"/>
    <property type="molecule type" value="Genomic_DNA"/>
</dbReference>
<proteinExistence type="predicted"/>
<feature type="compositionally biased region" description="Polar residues" evidence="1">
    <location>
        <begin position="795"/>
        <end position="805"/>
    </location>
</feature>
<accession>A0A078AGY1</accession>
<feature type="region of interest" description="Disordered" evidence="1">
    <location>
        <begin position="1"/>
        <end position="27"/>
    </location>
</feature>
<dbReference type="PROSITE" id="PS01159">
    <property type="entry name" value="WW_DOMAIN_1"/>
    <property type="match status" value="1"/>
</dbReference>
<dbReference type="InParanoid" id="A0A078AGY1"/>
<evidence type="ECO:0000313" key="4">
    <source>
        <dbReference type="Proteomes" id="UP000039865"/>
    </source>
</evidence>
<name>A0A078AGY1_STYLE</name>
<gene>
    <name evidence="3" type="primary">Contig15616.g16640</name>
    <name evidence="3" type="ORF">STYLEM_10502</name>
</gene>
<feature type="region of interest" description="Disordered" evidence="1">
    <location>
        <begin position="844"/>
        <end position="955"/>
    </location>
</feature>
<dbReference type="SUPFAM" id="SSF51045">
    <property type="entry name" value="WW domain"/>
    <property type="match status" value="1"/>
</dbReference>
<dbReference type="CDD" id="cd00201">
    <property type="entry name" value="WW"/>
    <property type="match status" value="1"/>
</dbReference>
<evidence type="ECO:0000259" key="2">
    <source>
        <dbReference type="PROSITE" id="PS50020"/>
    </source>
</evidence>
<protein>
    <submittedName>
        <fullName evidence="3">Ww domain containing protein</fullName>
    </submittedName>
</protein>
<dbReference type="InterPro" id="IPR036020">
    <property type="entry name" value="WW_dom_sf"/>
</dbReference>
<reference evidence="3 4" key="1">
    <citation type="submission" date="2014-06" db="EMBL/GenBank/DDBJ databases">
        <authorList>
            <person name="Swart Estienne"/>
        </authorList>
    </citation>
    <scope>NUCLEOTIDE SEQUENCE [LARGE SCALE GENOMIC DNA]</scope>
    <source>
        <strain evidence="3 4">130c</strain>
    </source>
</reference>
<dbReference type="PROSITE" id="PS50020">
    <property type="entry name" value="WW_DOMAIN_2"/>
    <property type="match status" value="1"/>
</dbReference>
<feature type="compositionally biased region" description="Acidic residues" evidence="1">
    <location>
        <begin position="806"/>
        <end position="816"/>
    </location>
</feature>
<feature type="domain" description="WW" evidence="2">
    <location>
        <begin position="106"/>
        <end position="139"/>
    </location>
</feature>
<dbReference type="SMART" id="SM00456">
    <property type="entry name" value="WW"/>
    <property type="match status" value="1"/>
</dbReference>